<name>A0A375HLN0_9BURK</name>
<evidence type="ECO:0000313" key="1">
    <source>
        <dbReference type="EMBL" id="SOZ39511.1"/>
    </source>
</evidence>
<sequence>MALLPTVNLTAGRLPPDVPAHGTAAMPARAGLRAPEEDVANAPAQTGATSAAISELVEAFKTTSIGLRFEIDETTHRVITKVVDKETGDLIRQMPTEELLRIARAIDKLQGLFVSQAA</sequence>
<keyword evidence="2" id="KW-0614">Plasmid</keyword>
<dbReference type="RefSeq" id="WP_018005557.1">
    <property type="nucleotide sequence ID" value="NZ_AQUR01000090.1"/>
</dbReference>
<organism evidence="2 3">
    <name type="scientific">Cupriavidus neocaledonicus</name>
    <dbReference type="NCBI Taxonomy" id="1040979"/>
    <lineage>
        <taxon>Bacteria</taxon>
        <taxon>Pseudomonadati</taxon>
        <taxon>Pseudomonadota</taxon>
        <taxon>Betaproteobacteria</taxon>
        <taxon>Burkholderiales</taxon>
        <taxon>Burkholderiaceae</taxon>
        <taxon>Cupriavidus</taxon>
    </lineage>
</organism>
<reference evidence="3 4" key="1">
    <citation type="submission" date="2018-01" db="EMBL/GenBank/DDBJ databases">
        <authorList>
            <person name="Clerissi C."/>
        </authorList>
    </citation>
    <scope>NUCLEOTIDE SEQUENCE [LARGE SCALE GENOMIC DNA]</scope>
    <source>
        <strain evidence="1">Cupriavidus taiwanensis STM 6082</strain>
        <strain evidence="2">Cupriavidus taiwanensis STM 6160</strain>
        <plasmid evidence="2">II</plasmid>
        <plasmid evidence="3">ii</plasmid>
    </source>
</reference>
<dbReference type="Proteomes" id="UP000256710">
    <property type="component" value="Unassembled WGS sequence"/>
</dbReference>
<accession>A0A375HLN0</accession>
<proteinExistence type="predicted"/>
<dbReference type="InterPro" id="IPR035924">
    <property type="entry name" value="FlaG-like_sf"/>
</dbReference>
<gene>
    <name evidence="1" type="ORF">CBM2605_B170061</name>
    <name evidence="2" type="ORF">CBM2607_MP10174</name>
</gene>
<dbReference type="PANTHER" id="PTHR37166:SF1">
    <property type="entry name" value="PROTEIN FLAG"/>
    <property type="match status" value="1"/>
</dbReference>
<keyword evidence="4" id="KW-1185">Reference proteome</keyword>
<evidence type="ECO:0000313" key="4">
    <source>
        <dbReference type="Proteomes" id="UP000256710"/>
    </source>
</evidence>
<dbReference type="Proteomes" id="UP000255168">
    <property type="component" value="Plasmid II"/>
</dbReference>
<keyword evidence="2" id="KW-0966">Cell projection</keyword>
<dbReference type="EMBL" id="LT984807">
    <property type="protein sequence ID" value="SPD58772.1"/>
    <property type="molecule type" value="Genomic_DNA"/>
</dbReference>
<dbReference type="PANTHER" id="PTHR37166">
    <property type="entry name" value="PROTEIN FLAG"/>
    <property type="match status" value="1"/>
</dbReference>
<dbReference type="EMBL" id="OFTC01000040">
    <property type="protein sequence ID" value="SOZ39511.1"/>
    <property type="molecule type" value="Genomic_DNA"/>
</dbReference>
<evidence type="ECO:0000313" key="2">
    <source>
        <dbReference type="EMBL" id="SPD58772.1"/>
    </source>
</evidence>
<dbReference type="InterPro" id="IPR005186">
    <property type="entry name" value="FlaG"/>
</dbReference>
<dbReference type="Pfam" id="PF03646">
    <property type="entry name" value="FlaG"/>
    <property type="match status" value="1"/>
</dbReference>
<dbReference type="Gene3D" id="3.30.160.170">
    <property type="entry name" value="FlaG-like"/>
    <property type="match status" value="1"/>
</dbReference>
<protein>
    <submittedName>
        <fullName evidence="2">Flagellar protein FlaG</fullName>
    </submittedName>
</protein>
<dbReference type="SUPFAM" id="SSF160214">
    <property type="entry name" value="FlaG-like"/>
    <property type="match status" value="1"/>
</dbReference>
<keyword evidence="2" id="KW-0969">Cilium</keyword>
<geneLocation type="plasmid" evidence="2">
    <name>II</name>
</geneLocation>
<dbReference type="AlphaFoldDB" id="A0A375HLN0"/>
<keyword evidence="2" id="KW-0282">Flagellum</keyword>
<evidence type="ECO:0000313" key="3">
    <source>
        <dbReference type="Proteomes" id="UP000255168"/>
    </source>
</evidence>
<geneLocation type="plasmid" evidence="3">
    <name>ii</name>
</geneLocation>